<keyword evidence="1" id="KW-0677">Repeat</keyword>
<evidence type="ECO:0000313" key="4">
    <source>
        <dbReference type="Proteomes" id="UP000325081"/>
    </source>
</evidence>
<evidence type="ECO:0000256" key="1">
    <source>
        <dbReference type="ARBA" id="ARBA00022737"/>
    </source>
</evidence>
<reference evidence="4" key="1">
    <citation type="journal article" date="2019" name="Curr. Biol.">
        <title>Genome Sequence of Striga asiatica Provides Insight into the Evolution of Plant Parasitism.</title>
        <authorList>
            <person name="Yoshida S."/>
            <person name="Kim S."/>
            <person name="Wafula E.K."/>
            <person name="Tanskanen J."/>
            <person name="Kim Y.M."/>
            <person name="Honaas L."/>
            <person name="Yang Z."/>
            <person name="Spallek T."/>
            <person name="Conn C.E."/>
            <person name="Ichihashi Y."/>
            <person name="Cheong K."/>
            <person name="Cui S."/>
            <person name="Der J.P."/>
            <person name="Gundlach H."/>
            <person name="Jiao Y."/>
            <person name="Hori C."/>
            <person name="Ishida J.K."/>
            <person name="Kasahara H."/>
            <person name="Kiba T."/>
            <person name="Kim M.S."/>
            <person name="Koo N."/>
            <person name="Laohavisit A."/>
            <person name="Lee Y.H."/>
            <person name="Lumba S."/>
            <person name="McCourt P."/>
            <person name="Mortimer J.C."/>
            <person name="Mutuku J.M."/>
            <person name="Nomura T."/>
            <person name="Sasaki-Sekimoto Y."/>
            <person name="Seto Y."/>
            <person name="Wang Y."/>
            <person name="Wakatake T."/>
            <person name="Sakakibara H."/>
            <person name="Demura T."/>
            <person name="Yamaguchi S."/>
            <person name="Yoneyama K."/>
            <person name="Manabe R.I."/>
            <person name="Nelson D.C."/>
            <person name="Schulman A.H."/>
            <person name="Timko M.P."/>
            <person name="dePamphilis C.W."/>
            <person name="Choi D."/>
            <person name="Shirasu K."/>
        </authorList>
    </citation>
    <scope>NUCLEOTIDE SEQUENCE [LARGE SCALE GENOMIC DNA]</scope>
    <source>
        <strain evidence="4">cv. UVA1</strain>
    </source>
</reference>
<dbReference type="InterPro" id="IPR046960">
    <property type="entry name" value="PPR_At4g14850-like_plant"/>
</dbReference>
<dbReference type="EMBL" id="BKCP01006294">
    <property type="protein sequence ID" value="GER42160.1"/>
    <property type="molecule type" value="Genomic_DNA"/>
</dbReference>
<evidence type="ECO:0000313" key="3">
    <source>
        <dbReference type="EMBL" id="GER42160.1"/>
    </source>
</evidence>
<evidence type="ECO:0000256" key="2">
    <source>
        <dbReference type="PROSITE-ProRule" id="PRU00708"/>
    </source>
</evidence>
<dbReference type="Gene3D" id="1.25.40.10">
    <property type="entry name" value="Tetratricopeptide repeat domain"/>
    <property type="match status" value="1"/>
</dbReference>
<proteinExistence type="predicted"/>
<gene>
    <name evidence="3" type="ORF">STAS_18927</name>
</gene>
<dbReference type="PANTHER" id="PTHR47926">
    <property type="entry name" value="PENTATRICOPEPTIDE REPEAT-CONTAINING PROTEIN"/>
    <property type="match status" value="1"/>
</dbReference>
<protein>
    <submittedName>
        <fullName evidence="3">Pentatricopeptide repeat-containing protein</fullName>
    </submittedName>
</protein>
<dbReference type="OrthoDB" id="1865464at2759"/>
<dbReference type="GO" id="GO:0003723">
    <property type="term" value="F:RNA binding"/>
    <property type="evidence" value="ECO:0007669"/>
    <property type="project" value="InterPro"/>
</dbReference>
<dbReference type="Pfam" id="PF13041">
    <property type="entry name" value="PPR_2"/>
    <property type="match status" value="1"/>
</dbReference>
<accession>A0A5A7QAG0</accession>
<dbReference type="InterPro" id="IPR002885">
    <property type="entry name" value="PPR_rpt"/>
</dbReference>
<dbReference type="Proteomes" id="UP000325081">
    <property type="component" value="Unassembled WGS sequence"/>
</dbReference>
<dbReference type="InterPro" id="IPR011990">
    <property type="entry name" value="TPR-like_helical_dom_sf"/>
</dbReference>
<comment type="caution">
    <text evidence="3">The sequence shown here is derived from an EMBL/GenBank/DDBJ whole genome shotgun (WGS) entry which is preliminary data.</text>
</comment>
<feature type="repeat" description="PPR" evidence="2">
    <location>
        <begin position="59"/>
        <end position="93"/>
    </location>
</feature>
<organism evidence="3 4">
    <name type="scientific">Striga asiatica</name>
    <name type="common">Asiatic witchweed</name>
    <name type="synonym">Buchnera asiatica</name>
    <dbReference type="NCBI Taxonomy" id="4170"/>
    <lineage>
        <taxon>Eukaryota</taxon>
        <taxon>Viridiplantae</taxon>
        <taxon>Streptophyta</taxon>
        <taxon>Embryophyta</taxon>
        <taxon>Tracheophyta</taxon>
        <taxon>Spermatophyta</taxon>
        <taxon>Magnoliopsida</taxon>
        <taxon>eudicotyledons</taxon>
        <taxon>Gunneridae</taxon>
        <taxon>Pentapetalae</taxon>
        <taxon>asterids</taxon>
        <taxon>lamiids</taxon>
        <taxon>Lamiales</taxon>
        <taxon>Orobanchaceae</taxon>
        <taxon>Buchnereae</taxon>
        <taxon>Striga</taxon>
    </lineage>
</organism>
<keyword evidence="4" id="KW-1185">Reference proteome</keyword>
<dbReference type="NCBIfam" id="TIGR00756">
    <property type="entry name" value="PPR"/>
    <property type="match status" value="1"/>
</dbReference>
<dbReference type="AlphaFoldDB" id="A0A5A7QAG0"/>
<sequence length="119" mass="13259">MEDLMGLLRGHVPRAHLLQIHARLLQLGAHRDNLVATRLIGHYPPSSALRVFYSLQNPNIFPFNAVIRVLADEGLASKAFSIFKELKNRPLSPNGLTFSFLLKACSSNQGFTLGTQHVR</sequence>
<dbReference type="GO" id="GO:0009451">
    <property type="term" value="P:RNA modification"/>
    <property type="evidence" value="ECO:0007669"/>
    <property type="project" value="InterPro"/>
</dbReference>
<name>A0A5A7QAG0_STRAF</name>
<dbReference type="PROSITE" id="PS51375">
    <property type="entry name" value="PPR"/>
    <property type="match status" value="1"/>
</dbReference>